<dbReference type="PROSITE" id="PS00651">
    <property type="entry name" value="RIBOSOMAL_L9"/>
    <property type="match status" value="1"/>
</dbReference>
<reference evidence="9 10" key="1">
    <citation type="submission" date="2023-10" db="EMBL/GenBank/DDBJ databases">
        <title>Rubellicoccus peritrichatus gen. nov., sp. nov., isolated from an algae of coral reef tank.</title>
        <authorList>
            <person name="Luo J."/>
        </authorList>
    </citation>
    <scope>NUCLEOTIDE SEQUENCE [LARGE SCALE GENOMIC DNA]</scope>
    <source>
        <strain evidence="9 10">CR14</strain>
    </source>
</reference>
<protein>
    <recommendedName>
        <fullName evidence="6 7">Large ribosomal subunit protein bL9</fullName>
    </recommendedName>
</protein>
<dbReference type="SUPFAM" id="SSF55653">
    <property type="entry name" value="Ribosomal protein L9 C-domain"/>
    <property type="match status" value="1"/>
</dbReference>
<keyword evidence="5 7" id="KW-0687">Ribonucleoprotein</keyword>
<dbReference type="EMBL" id="CP136920">
    <property type="protein sequence ID" value="WOO41514.1"/>
    <property type="molecule type" value="Genomic_DNA"/>
</dbReference>
<dbReference type="InterPro" id="IPR020594">
    <property type="entry name" value="Ribosomal_bL9_bac/chp"/>
</dbReference>
<accession>A0AAQ3LBJ7</accession>
<dbReference type="RefSeq" id="WP_317833998.1">
    <property type="nucleotide sequence ID" value="NZ_CP136920.1"/>
</dbReference>
<evidence type="ECO:0000259" key="8">
    <source>
        <dbReference type="PROSITE" id="PS00651"/>
    </source>
</evidence>
<dbReference type="InterPro" id="IPR020069">
    <property type="entry name" value="Ribosomal_bL9_C"/>
</dbReference>
<proteinExistence type="inferred from homology"/>
<dbReference type="HAMAP" id="MF_00503">
    <property type="entry name" value="Ribosomal_bL9"/>
    <property type="match status" value="1"/>
</dbReference>
<keyword evidence="2 7" id="KW-0699">rRNA-binding</keyword>
<dbReference type="InterPro" id="IPR000244">
    <property type="entry name" value="Ribosomal_bL9"/>
</dbReference>
<comment type="function">
    <text evidence="7">Binds to the 23S rRNA.</text>
</comment>
<evidence type="ECO:0000256" key="6">
    <source>
        <dbReference type="ARBA" id="ARBA00035292"/>
    </source>
</evidence>
<dbReference type="Pfam" id="PF01281">
    <property type="entry name" value="Ribosomal_L9_N"/>
    <property type="match status" value="1"/>
</dbReference>
<dbReference type="KEGG" id="puo:RZN69_00335"/>
<dbReference type="Pfam" id="PF03948">
    <property type="entry name" value="Ribosomal_L9_C"/>
    <property type="match status" value="1"/>
</dbReference>
<dbReference type="NCBIfam" id="TIGR00158">
    <property type="entry name" value="L9"/>
    <property type="match status" value="1"/>
</dbReference>
<dbReference type="InterPro" id="IPR036791">
    <property type="entry name" value="Ribosomal_bL9_C_sf"/>
</dbReference>
<dbReference type="Proteomes" id="UP001304300">
    <property type="component" value="Chromosome"/>
</dbReference>
<dbReference type="SUPFAM" id="SSF55658">
    <property type="entry name" value="L9 N-domain-like"/>
    <property type="match status" value="1"/>
</dbReference>
<keyword evidence="4 7" id="KW-0689">Ribosomal protein</keyword>
<gene>
    <name evidence="7 9" type="primary">rplI</name>
    <name evidence="9" type="ORF">RZN69_00335</name>
</gene>
<dbReference type="PANTHER" id="PTHR21368">
    <property type="entry name" value="50S RIBOSOMAL PROTEIN L9"/>
    <property type="match status" value="1"/>
</dbReference>
<dbReference type="GO" id="GO:0006412">
    <property type="term" value="P:translation"/>
    <property type="evidence" value="ECO:0007669"/>
    <property type="project" value="UniProtKB-UniRule"/>
</dbReference>
<evidence type="ECO:0000256" key="2">
    <source>
        <dbReference type="ARBA" id="ARBA00022730"/>
    </source>
</evidence>
<dbReference type="Gene3D" id="3.10.430.100">
    <property type="entry name" value="Ribosomal protein L9, C-terminal domain"/>
    <property type="match status" value="1"/>
</dbReference>
<evidence type="ECO:0000256" key="5">
    <source>
        <dbReference type="ARBA" id="ARBA00023274"/>
    </source>
</evidence>
<evidence type="ECO:0000256" key="3">
    <source>
        <dbReference type="ARBA" id="ARBA00022884"/>
    </source>
</evidence>
<dbReference type="GO" id="GO:0003735">
    <property type="term" value="F:structural constituent of ribosome"/>
    <property type="evidence" value="ECO:0007669"/>
    <property type="project" value="InterPro"/>
</dbReference>
<dbReference type="InterPro" id="IPR020070">
    <property type="entry name" value="Ribosomal_bL9_N"/>
</dbReference>
<dbReference type="GO" id="GO:1990904">
    <property type="term" value="C:ribonucleoprotein complex"/>
    <property type="evidence" value="ECO:0007669"/>
    <property type="project" value="UniProtKB-KW"/>
</dbReference>
<evidence type="ECO:0000256" key="4">
    <source>
        <dbReference type="ARBA" id="ARBA00022980"/>
    </source>
</evidence>
<dbReference type="InterPro" id="IPR009027">
    <property type="entry name" value="Ribosomal_bL9/RNase_H1_N"/>
</dbReference>
<dbReference type="InterPro" id="IPR036935">
    <property type="entry name" value="Ribosomal_bL9_N_sf"/>
</dbReference>
<dbReference type="GO" id="GO:0019843">
    <property type="term" value="F:rRNA binding"/>
    <property type="evidence" value="ECO:0007669"/>
    <property type="project" value="UniProtKB-UniRule"/>
</dbReference>
<organism evidence="9 10">
    <name type="scientific">Rubellicoccus peritrichatus</name>
    <dbReference type="NCBI Taxonomy" id="3080537"/>
    <lineage>
        <taxon>Bacteria</taxon>
        <taxon>Pseudomonadati</taxon>
        <taxon>Verrucomicrobiota</taxon>
        <taxon>Opitutia</taxon>
        <taxon>Puniceicoccales</taxon>
        <taxon>Cerasicoccaceae</taxon>
        <taxon>Rubellicoccus</taxon>
    </lineage>
</organism>
<evidence type="ECO:0000256" key="7">
    <source>
        <dbReference type="HAMAP-Rule" id="MF_00503"/>
    </source>
</evidence>
<dbReference type="AlphaFoldDB" id="A0AAQ3LBJ7"/>
<dbReference type="GO" id="GO:0005840">
    <property type="term" value="C:ribosome"/>
    <property type="evidence" value="ECO:0007669"/>
    <property type="project" value="UniProtKB-KW"/>
</dbReference>
<evidence type="ECO:0000313" key="9">
    <source>
        <dbReference type="EMBL" id="WOO41514.1"/>
    </source>
</evidence>
<evidence type="ECO:0000256" key="1">
    <source>
        <dbReference type="ARBA" id="ARBA00010605"/>
    </source>
</evidence>
<keyword evidence="3 7" id="KW-0694">RNA-binding</keyword>
<sequence>MATTNVLLTQPVDNLGGEGDQVSVRAGYARNFLLPRKLALPVNRANKKYVEALQARKAARQAKELEHAQGVLARLETLHIAIPVKTGEGGRMFGSVTSNDLIARLKEDGVELDKKQINLYTPVKSLGKHTTKVKLHSEITFELEWEVVSENPIDLPAEEGEAAPAEEEAKS</sequence>
<name>A0AAQ3LBJ7_9BACT</name>
<dbReference type="Gene3D" id="3.40.5.10">
    <property type="entry name" value="Ribosomal protein L9, N-terminal domain"/>
    <property type="match status" value="1"/>
</dbReference>
<keyword evidence="10" id="KW-1185">Reference proteome</keyword>
<evidence type="ECO:0000313" key="10">
    <source>
        <dbReference type="Proteomes" id="UP001304300"/>
    </source>
</evidence>
<feature type="domain" description="Ribosomal protein L9" evidence="8">
    <location>
        <begin position="16"/>
        <end position="43"/>
    </location>
</feature>
<comment type="similarity">
    <text evidence="1 7">Belongs to the bacterial ribosomal protein bL9 family.</text>
</comment>